<dbReference type="InterPro" id="IPR005467">
    <property type="entry name" value="His_kinase_dom"/>
</dbReference>
<dbReference type="PANTHER" id="PTHR24421:SF10">
    <property type="entry name" value="NITRATE_NITRITE SENSOR PROTEIN NARQ"/>
    <property type="match status" value="1"/>
</dbReference>
<keyword evidence="13" id="KW-0067">ATP-binding</keyword>
<evidence type="ECO:0000256" key="6">
    <source>
        <dbReference type="ARBA" id="ARBA00022485"/>
    </source>
</evidence>
<evidence type="ECO:0000256" key="13">
    <source>
        <dbReference type="ARBA" id="ARBA00022840"/>
    </source>
</evidence>
<keyword evidence="16" id="KW-0411">Iron-sulfur</keyword>
<keyword evidence="22" id="KW-1185">Reference proteome</keyword>
<dbReference type="InterPro" id="IPR050482">
    <property type="entry name" value="Sensor_HK_TwoCompSys"/>
</dbReference>
<dbReference type="Proteomes" id="UP000186657">
    <property type="component" value="Unassembled WGS sequence"/>
</dbReference>
<evidence type="ECO:0000256" key="18">
    <source>
        <dbReference type="ARBA" id="ARBA00030800"/>
    </source>
</evidence>
<keyword evidence="7" id="KW-0963">Cytoplasm</keyword>
<evidence type="ECO:0000256" key="12">
    <source>
        <dbReference type="ARBA" id="ARBA00022777"/>
    </source>
</evidence>
<evidence type="ECO:0000256" key="8">
    <source>
        <dbReference type="ARBA" id="ARBA00022553"/>
    </source>
</evidence>
<keyword evidence="12 21" id="KW-0418">Kinase</keyword>
<evidence type="ECO:0000256" key="4">
    <source>
        <dbReference type="ARBA" id="ARBA00012438"/>
    </source>
</evidence>
<dbReference type="EC" id="2.7.13.3" evidence="4"/>
<dbReference type="GO" id="GO:0051539">
    <property type="term" value="F:4 iron, 4 sulfur cluster binding"/>
    <property type="evidence" value="ECO:0007669"/>
    <property type="project" value="UniProtKB-KW"/>
</dbReference>
<evidence type="ECO:0000256" key="7">
    <source>
        <dbReference type="ARBA" id="ARBA00022490"/>
    </source>
</evidence>
<evidence type="ECO:0000256" key="5">
    <source>
        <dbReference type="ARBA" id="ARBA00017322"/>
    </source>
</evidence>
<evidence type="ECO:0000256" key="11">
    <source>
        <dbReference type="ARBA" id="ARBA00022741"/>
    </source>
</evidence>
<dbReference type="InterPro" id="IPR011712">
    <property type="entry name" value="Sig_transdc_His_kin_sub3_dim/P"/>
</dbReference>
<accession>A0A1U7NA12</accession>
<evidence type="ECO:0000313" key="21">
    <source>
        <dbReference type="EMBL" id="OLT62771.1"/>
    </source>
</evidence>
<evidence type="ECO:0000256" key="19">
    <source>
        <dbReference type="SAM" id="Phobius"/>
    </source>
</evidence>
<evidence type="ECO:0000259" key="20">
    <source>
        <dbReference type="PROSITE" id="PS50109"/>
    </source>
</evidence>
<dbReference type="SUPFAM" id="SSF55874">
    <property type="entry name" value="ATPase domain of HSP90 chaperone/DNA topoisomerase II/histidine kinase"/>
    <property type="match status" value="1"/>
</dbReference>
<evidence type="ECO:0000256" key="17">
    <source>
        <dbReference type="ARBA" id="ARBA00024827"/>
    </source>
</evidence>
<dbReference type="GO" id="GO:0016020">
    <property type="term" value="C:membrane"/>
    <property type="evidence" value="ECO:0007669"/>
    <property type="project" value="InterPro"/>
</dbReference>
<dbReference type="Gene3D" id="3.30.565.10">
    <property type="entry name" value="Histidine kinase-like ATPase, C-terminal domain"/>
    <property type="match status" value="1"/>
</dbReference>
<dbReference type="PROSITE" id="PS50109">
    <property type="entry name" value="HIS_KIN"/>
    <property type="match status" value="1"/>
</dbReference>
<dbReference type="InterPro" id="IPR036890">
    <property type="entry name" value="HATPase_C_sf"/>
</dbReference>
<dbReference type="GO" id="GO:0005737">
    <property type="term" value="C:cytoplasm"/>
    <property type="evidence" value="ECO:0007669"/>
    <property type="project" value="UniProtKB-SubCell"/>
</dbReference>
<keyword evidence="19" id="KW-1133">Transmembrane helix</keyword>
<proteinExistence type="predicted"/>
<dbReference type="EMBL" id="MKZS01000001">
    <property type="protein sequence ID" value="OLT62771.1"/>
    <property type="molecule type" value="Genomic_DNA"/>
</dbReference>
<dbReference type="AlphaFoldDB" id="A0A1U7NA12"/>
<evidence type="ECO:0000256" key="15">
    <source>
        <dbReference type="ARBA" id="ARBA00023012"/>
    </source>
</evidence>
<feature type="transmembrane region" description="Helical" evidence="19">
    <location>
        <begin position="181"/>
        <end position="200"/>
    </location>
</feature>
<organism evidence="21 22">
    <name type="scientific">Moorena bouillonii PNG</name>
    <dbReference type="NCBI Taxonomy" id="568701"/>
    <lineage>
        <taxon>Bacteria</taxon>
        <taxon>Bacillati</taxon>
        <taxon>Cyanobacteriota</taxon>
        <taxon>Cyanophyceae</taxon>
        <taxon>Coleofasciculales</taxon>
        <taxon>Coleofasciculaceae</taxon>
        <taxon>Moorena</taxon>
    </lineage>
</organism>
<comment type="caution">
    <text evidence="21">The sequence shown here is derived from an EMBL/GenBank/DDBJ whole genome shotgun (WGS) entry which is preliminary data.</text>
</comment>
<sequence>MSARTTPQVSTINPSIPKILRYVEWAFLVMVTLRLIFLILNKSLPYEANNSDYLVFCVLGVLAILSFFFPIRRPMWQRRAYIFAEIACLLLTRIFSQVGLDLFLFLYLAKSCFLLRRRDVIITVVLAGIAWHIGFAWQFMNGFLTDLSNPIEEQKALFEERVKMIQEAPQVLLADMIFNNLVLYISMSILILLLCLTLVAEYRSRQQAIALTQEVELLAADLERTRIARDIHDSLGHTLTSLDVQLELAQRLYERNSNKLQAALETAKLLASQSLQEVRRAVTTMREETFDLNKALPQLLESFTSNPSITVKSKIDLPQLPLQTNHQLYCVVKEGLENIRKHSQAQVIHLRGYASADAVILELKDDGIGFDIAKPTQGFGLRGMQERVQLIGGSIQLDSTPGQGTCIQIRIPR</sequence>
<evidence type="ECO:0000256" key="16">
    <source>
        <dbReference type="ARBA" id="ARBA00023014"/>
    </source>
</evidence>
<dbReference type="GO" id="GO:0000155">
    <property type="term" value="F:phosphorelay sensor kinase activity"/>
    <property type="evidence" value="ECO:0007669"/>
    <property type="project" value="InterPro"/>
</dbReference>
<dbReference type="InterPro" id="IPR004358">
    <property type="entry name" value="Sig_transdc_His_kin-like_C"/>
</dbReference>
<comment type="cofactor">
    <cofactor evidence="2">
        <name>[4Fe-4S] cluster</name>
        <dbReference type="ChEBI" id="CHEBI:49883"/>
    </cofactor>
</comment>
<evidence type="ECO:0000256" key="2">
    <source>
        <dbReference type="ARBA" id="ARBA00001966"/>
    </source>
</evidence>
<dbReference type="InterPro" id="IPR003594">
    <property type="entry name" value="HATPase_dom"/>
</dbReference>
<feature type="transmembrane region" description="Helical" evidence="19">
    <location>
        <begin position="120"/>
        <end position="140"/>
    </location>
</feature>
<keyword evidence="8" id="KW-0597">Phosphoprotein</keyword>
<dbReference type="GO" id="GO:0046872">
    <property type="term" value="F:metal ion binding"/>
    <property type="evidence" value="ECO:0007669"/>
    <property type="project" value="UniProtKB-KW"/>
</dbReference>
<dbReference type="PANTHER" id="PTHR24421">
    <property type="entry name" value="NITRATE/NITRITE SENSOR PROTEIN NARX-RELATED"/>
    <property type="match status" value="1"/>
</dbReference>
<name>A0A1U7NA12_9CYAN</name>
<evidence type="ECO:0000256" key="3">
    <source>
        <dbReference type="ARBA" id="ARBA00004496"/>
    </source>
</evidence>
<keyword evidence="15" id="KW-0902">Two-component regulatory system</keyword>
<keyword evidence="6" id="KW-0004">4Fe-4S</keyword>
<dbReference type="GO" id="GO:0046983">
    <property type="term" value="F:protein dimerization activity"/>
    <property type="evidence" value="ECO:0007669"/>
    <property type="project" value="InterPro"/>
</dbReference>
<dbReference type="Pfam" id="PF07730">
    <property type="entry name" value="HisKA_3"/>
    <property type="match status" value="1"/>
</dbReference>
<dbReference type="PRINTS" id="PR00344">
    <property type="entry name" value="BCTRLSENSOR"/>
</dbReference>
<evidence type="ECO:0000256" key="9">
    <source>
        <dbReference type="ARBA" id="ARBA00022679"/>
    </source>
</evidence>
<protein>
    <recommendedName>
        <fullName evidence="5">Oxygen sensor histidine kinase NreB</fullName>
        <ecNumber evidence="4">2.7.13.3</ecNumber>
    </recommendedName>
    <alternativeName>
        <fullName evidence="18">Nitrogen regulation protein B</fullName>
    </alternativeName>
</protein>
<comment type="subcellular location">
    <subcellularLocation>
        <location evidence="3">Cytoplasm</location>
    </subcellularLocation>
</comment>
<comment type="catalytic activity">
    <reaction evidence="1">
        <text>ATP + protein L-histidine = ADP + protein N-phospho-L-histidine.</text>
        <dbReference type="EC" id="2.7.13.3"/>
    </reaction>
</comment>
<dbReference type="SMART" id="SM00387">
    <property type="entry name" value="HATPase_c"/>
    <property type="match status" value="1"/>
</dbReference>
<dbReference type="GO" id="GO:0005524">
    <property type="term" value="F:ATP binding"/>
    <property type="evidence" value="ECO:0007669"/>
    <property type="project" value="UniProtKB-KW"/>
</dbReference>
<keyword evidence="19" id="KW-0472">Membrane</keyword>
<feature type="transmembrane region" description="Helical" evidence="19">
    <location>
        <begin position="83"/>
        <end position="108"/>
    </location>
</feature>
<reference evidence="21 22" key="1">
    <citation type="submission" date="2016-10" db="EMBL/GenBank/DDBJ databases">
        <title>Comparative genomics uncovers the prolific and rare metabolic potential of the cyanobacterial genus Moorea.</title>
        <authorList>
            <person name="Leao T."/>
            <person name="Castelao G."/>
            <person name="Korobeynikov A."/>
            <person name="Monroe E.A."/>
            <person name="Podell S."/>
            <person name="Glukhov E."/>
            <person name="Allen E."/>
            <person name="Gerwick W.H."/>
            <person name="Gerwick L."/>
        </authorList>
    </citation>
    <scope>NUCLEOTIDE SEQUENCE [LARGE SCALE GENOMIC DNA]</scope>
    <source>
        <strain evidence="21 22">PNG5-198</strain>
    </source>
</reference>
<evidence type="ECO:0000256" key="14">
    <source>
        <dbReference type="ARBA" id="ARBA00023004"/>
    </source>
</evidence>
<dbReference type="RefSeq" id="WP_075905144.1">
    <property type="nucleotide sequence ID" value="NZ_MKZS01000001.1"/>
</dbReference>
<keyword evidence="19" id="KW-0812">Transmembrane</keyword>
<dbReference type="Pfam" id="PF02518">
    <property type="entry name" value="HATPase_c"/>
    <property type="match status" value="1"/>
</dbReference>
<feature type="transmembrane region" description="Helical" evidence="19">
    <location>
        <begin position="22"/>
        <end position="41"/>
    </location>
</feature>
<dbReference type="CDD" id="cd16917">
    <property type="entry name" value="HATPase_UhpB-NarQ-NarX-like"/>
    <property type="match status" value="1"/>
</dbReference>
<keyword evidence="10" id="KW-0479">Metal-binding</keyword>
<evidence type="ECO:0000256" key="10">
    <source>
        <dbReference type="ARBA" id="ARBA00022723"/>
    </source>
</evidence>
<comment type="function">
    <text evidence="17">Member of the two-component regulatory system NreB/NreC involved in the control of dissimilatory nitrate/nitrite reduction in response to oxygen. NreB functions as a direct oxygen sensor histidine kinase which is autophosphorylated, in the absence of oxygen, probably at the conserved histidine residue, and transfers its phosphate group probably to a conserved aspartate residue of NreC. NreB/NreC activates the expression of the nitrate (narGHJI) and nitrite (nir) reductase operons, as well as the putative nitrate transporter gene narT.</text>
</comment>
<gene>
    <name evidence="21" type="ORF">BJP37_30805</name>
</gene>
<keyword evidence="14" id="KW-0408">Iron</keyword>
<feature type="transmembrane region" description="Helical" evidence="19">
    <location>
        <begin position="53"/>
        <end position="71"/>
    </location>
</feature>
<keyword evidence="9" id="KW-0808">Transferase</keyword>
<keyword evidence="11" id="KW-0547">Nucleotide-binding</keyword>
<dbReference type="Gene3D" id="1.20.5.1930">
    <property type="match status" value="1"/>
</dbReference>
<evidence type="ECO:0000256" key="1">
    <source>
        <dbReference type="ARBA" id="ARBA00000085"/>
    </source>
</evidence>
<feature type="domain" description="Histidine kinase" evidence="20">
    <location>
        <begin position="230"/>
        <end position="413"/>
    </location>
</feature>
<evidence type="ECO:0000313" key="22">
    <source>
        <dbReference type="Proteomes" id="UP000186657"/>
    </source>
</evidence>